<accession>A0A6N8SD83</accession>
<proteinExistence type="predicted"/>
<comment type="caution">
    <text evidence="1">The sequence shown here is derived from an EMBL/GenBank/DDBJ whole genome shotgun (WGS) entry which is preliminary data.</text>
</comment>
<evidence type="ECO:0000313" key="2">
    <source>
        <dbReference type="Proteomes" id="UP000435802"/>
    </source>
</evidence>
<sequence length="72" mass="7919">MRPLPEYEAPAEPVENEGDAVRAALAWHDGDAQATIATLLADCAHLRRQLDLTRAAMGHGFVRGWEPTPLRD</sequence>
<keyword evidence="2" id="KW-1185">Reference proteome</keyword>
<protein>
    <submittedName>
        <fullName evidence="1">Dehydrogenase</fullName>
    </submittedName>
</protein>
<evidence type="ECO:0000313" key="1">
    <source>
        <dbReference type="EMBL" id="MXN46869.1"/>
    </source>
</evidence>
<gene>
    <name evidence="1" type="ORF">GR138_16880</name>
</gene>
<dbReference type="Proteomes" id="UP000435802">
    <property type="component" value="Unassembled WGS sequence"/>
</dbReference>
<name>A0A6N8SD83_9HYPH</name>
<dbReference type="AlphaFoldDB" id="A0A6N8SD83"/>
<reference evidence="1 2" key="1">
    <citation type="submission" date="2019-12" db="EMBL/GenBank/DDBJ databases">
        <title>Shinella kummerowiae sp. nov., a symbiotic bacterium isolated from root nodules of the herbal legume Kummerowia stipulacea.</title>
        <authorList>
            <person name="Gao J."/>
        </authorList>
    </citation>
    <scope>NUCLEOTIDE SEQUENCE [LARGE SCALE GENOMIC DNA]</scope>
    <source>
        <strain evidence="1 2">CCBAU 25048</strain>
    </source>
</reference>
<dbReference type="EMBL" id="WUMK01000006">
    <property type="protein sequence ID" value="MXN46869.1"/>
    <property type="molecule type" value="Genomic_DNA"/>
</dbReference>
<dbReference type="OrthoDB" id="7924295at2"/>
<dbReference type="RefSeq" id="WP_160860406.1">
    <property type="nucleotide sequence ID" value="NZ_WUMK01000006.1"/>
</dbReference>
<organism evidence="1 2">
    <name type="scientific">Shinella kummerowiae</name>
    <dbReference type="NCBI Taxonomy" id="417745"/>
    <lineage>
        <taxon>Bacteria</taxon>
        <taxon>Pseudomonadati</taxon>
        <taxon>Pseudomonadota</taxon>
        <taxon>Alphaproteobacteria</taxon>
        <taxon>Hyphomicrobiales</taxon>
        <taxon>Rhizobiaceae</taxon>
        <taxon>Shinella</taxon>
    </lineage>
</organism>